<dbReference type="Pfam" id="PF00535">
    <property type="entry name" value="Glycos_transf_2"/>
    <property type="match status" value="1"/>
</dbReference>
<keyword evidence="3 7" id="KW-0808">Transferase</keyword>
<dbReference type="STRING" id="1123501.Wenmar_00278"/>
<gene>
    <name evidence="7" type="ORF">Wenmar_00278</name>
</gene>
<dbReference type="eggNOG" id="COG1216">
    <property type="taxonomic scope" value="Bacteria"/>
</dbReference>
<organism evidence="7 8">
    <name type="scientific">Wenxinia marina DSM 24838</name>
    <dbReference type="NCBI Taxonomy" id="1123501"/>
    <lineage>
        <taxon>Bacteria</taxon>
        <taxon>Pseudomonadati</taxon>
        <taxon>Pseudomonadota</taxon>
        <taxon>Alphaproteobacteria</taxon>
        <taxon>Rhodobacterales</taxon>
        <taxon>Roseobacteraceae</taxon>
        <taxon>Wenxinia</taxon>
    </lineage>
</organism>
<evidence type="ECO:0000256" key="4">
    <source>
        <dbReference type="SAM" id="Phobius"/>
    </source>
</evidence>
<dbReference type="RefSeq" id="WP_018304408.1">
    <property type="nucleotide sequence ID" value="NZ_KB902313.1"/>
</dbReference>
<evidence type="ECO:0000256" key="2">
    <source>
        <dbReference type="ARBA" id="ARBA00022676"/>
    </source>
</evidence>
<evidence type="ECO:0000259" key="6">
    <source>
        <dbReference type="Pfam" id="PF02709"/>
    </source>
</evidence>
<feature type="domain" description="Glycosyltransferase 2-like" evidence="5">
    <location>
        <begin position="32"/>
        <end position="139"/>
    </location>
</feature>
<reference evidence="7 8" key="1">
    <citation type="submission" date="2013-01" db="EMBL/GenBank/DDBJ databases">
        <authorList>
            <person name="Fiebig A."/>
            <person name="Goeker M."/>
            <person name="Klenk H.-P.P."/>
        </authorList>
    </citation>
    <scope>NUCLEOTIDE SEQUENCE [LARGE SCALE GENOMIC DNA]</scope>
    <source>
        <strain evidence="7 8">DSM 24838</strain>
    </source>
</reference>
<dbReference type="EMBL" id="AONG01000003">
    <property type="protein sequence ID" value="KIQ70904.1"/>
    <property type="molecule type" value="Genomic_DNA"/>
</dbReference>
<dbReference type="SUPFAM" id="SSF53448">
    <property type="entry name" value="Nucleotide-diphospho-sugar transferases"/>
    <property type="match status" value="1"/>
</dbReference>
<keyword evidence="4" id="KW-0812">Transmembrane</keyword>
<dbReference type="CDD" id="cd00761">
    <property type="entry name" value="Glyco_tranf_GTA_type"/>
    <property type="match status" value="1"/>
</dbReference>
<dbReference type="Proteomes" id="UP000035100">
    <property type="component" value="Unassembled WGS sequence"/>
</dbReference>
<keyword evidence="4" id="KW-0472">Membrane</keyword>
<dbReference type="Pfam" id="PF02709">
    <property type="entry name" value="Glyco_transf_7C"/>
    <property type="match status" value="1"/>
</dbReference>
<feature type="domain" description="Galactosyltransferase C-terminal" evidence="6">
    <location>
        <begin position="161"/>
        <end position="219"/>
    </location>
</feature>
<comment type="similarity">
    <text evidence="1">Belongs to the glycosyltransferase 2 family.</text>
</comment>
<sequence>MTDVLASFLDSTTGRATGPDAPAGATPTVAAVVIGRNEGARLVACLDSLAPQAPRLVYVDSGSTDDSVAAARARGAQAVELDTAVPFTAARARNAGADALRADGLPDFIQFVDGDCAVEPGWIDAAAAALAADPGLGLVTGWRSEMHPEASVFNRMAEAEWHRPAGPIRTCGGDMMVRTTAFEQVGGFDPTVIAAEDDEFCLRLGKAGWRLERIPVPMTRHDMAMTSPVAFWRRAVRSGHGFAQMGDMHPPHLRRERLRSWFHGGLLPLAFFGGIVGLGGLEFVVLGAWLLLTLRTARNLARTGLGVAESLHQAAWLSFSKLPNLIGLLTYQLRRARGGAMRIIEYK</sequence>
<keyword evidence="8" id="KW-1185">Reference proteome</keyword>
<dbReference type="PANTHER" id="PTHR43179:SF12">
    <property type="entry name" value="GALACTOFURANOSYLTRANSFERASE GLFT2"/>
    <property type="match status" value="1"/>
</dbReference>
<comment type="caution">
    <text evidence="7">The sequence shown here is derived from an EMBL/GenBank/DDBJ whole genome shotgun (WGS) entry which is preliminary data.</text>
</comment>
<evidence type="ECO:0000256" key="3">
    <source>
        <dbReference type="ARBA" id="ARBA00022679"/>
    </source>
</evidence>
<dbReference type="GO" id="GO:0016757">
    <property type="term" value="F:glycosyltransferase activity"/>
    <property type="evidence" value="ECO:0007669"/>
    <property type="project" value="UniProtKB-KW"/>
</dbReference>
<protein>
    <submittedName>
        <fullName evidence="7">Putative glycosyltransferase</fullName>
    </submittedName>
</protein>
<dbReference type="PANTHER" id="PTHR43179">
    <property type="entry name" value="RHAMNOSYLTRANSFERASE WBBL"/>
    <property type="match status" value="1"/>
</dbReference>
<evidence type="ECO:0000256" key="1">
    <source>
        <dbReference type="ARBA" id="ARBA00006739"/>
    </source>
</evidence>
<dbReference type="PATRIC" id="fig|1123501.6.peg.336"/>
<evidence type="ECO:0000259" key="5">
    <source>
        <dbReference type="Pfam" id="PF00535"/>
    </source>
</evidence>
<accession>A0A0D0Q909</accession>
<dbReference type="InterPro" id="IPR027791">
    <property type="entry name" value="Galactosyl_T_C"/>
</dbReference>
<dbReference type="InterPro" id="IPR029044">
    <property type="entry name" value="Nucleotide-diphossugar_trans"/>
</dbReference>
<dbReference type="OrthoDB" id="8416156at2"/>
<proteinExistence type="inferred from homology"/>
<evidence type="ECO:0000313" key="7">
    <source>
        <dbReference type="EMBL" id="KIQ70904.1"/>
    </source>
</evidence>
<keyword evidence="2" id="KW-0328">Glycosyltransferase</keyword>
<dbReference type="InterPro" id="IPR001173">
    <property type="entry name" value="Glyco_trans_2-like"/>
</dbReference>
<evidence type="ECO:0000313" key="8">
    <source>
        <dbReference type="Proteomes" id="UP000035100"/>
    </source>
</evidence>
<dbReference type="Gene3D" id="3.90.550.10">
    <property type="entry name" value="Spore Coat Polysaccharide Biosynthesis Protein SpsA, Chain A"/>
    <property type="match status" value="1"/>
</dbReference>
<dbReference type="AlphaFoldDB" id="A0A0D0Q909"/>
<name>A0A0D0Q909_9RHOB</name>
<feature type="transmembrane region" description="Helical" evidence="4">
    <location>
        <begin position="261"/>
        <end position="292"/>
    </location>
</feature>
<keyword evidence="4" id="KW-1133">Transmembrane helix</keyword>